<dbReference type="Proteomes" id="UP001044222">
    <property type="component" value="Unassembled WGS sequence"/>
</dbReference>
<name>A0A0E9X2M4_ANGAN</name>
<evidence type="ECO:0000256" key="2">
    <source>
        <dbReference type="SAM" id="SignalP"/>
    </source>
</evidence>
<organism evidence="3">
    <name type="scientific">Anguilla anguilla</name>
    <name type="common">European freshwater eel</name>
    <name type="synonym">Muraena anguilla</name>
    <dbReference type="NCBI Taxonomy" id="7936"/>
    <lineage>
        <taxon>Eukaryota</taxon>
        <taxon>Metazoa</taxon>
        <taxon>Chordata</taxon>
        <taxon>Craniata</taxon>
        <taxon>Vertebrata</taxon>
        <taxon>Euteleostomi</taxon>
        <taxon>Actinopterygii</taxon>
        <taxon>Neopterygii</taxon>
        <taxon>Teleostei</taxon>
        <taxon>Anguilliformes</taxon>
        <taxon>Anguillidae</taxon>
        <taxon>Anguilla</taxon>
    </lineage>
</organism>
<dbReference type="PANTHER" id="PTHR15343:SF0">
    <property type="entry name" value="T-CELL ANTIGEN CD7"/>
    <property type="match status" value="1"/>
</dbReference>
<dbReference type="SUPFAM" id="SSF48726">
    <property type="entry name" value="Immunoglobulin"/>
    <property type="match status" value="1"/>
</dbReference>
<proteinExistence type="predicted"/>
<dbReference type="InterPro" id="IPR036179">
    <property type="entry name" value="Ig-like_dom_sf"/>
</dbReference>
<keyword evidence="1" id="KW-0472">Membrane</keyword>
<dbReference type="AlphaFoldDB" id="A0A0E9X2M4"/>
<evidence type="ECO:0000313" key="5">
    <source>
        <dbReference type="Proteomes" id="UP001044222"/>
    </source>
</evidence>
<dbReference type="GO" id="GO:0038023">
    <property type="term" value="F:signaling receptor activity"/>
    <property type="evidence" value="ECO:0007669"/>
    <property type="project" value="InterPro"/>
</dbReference>
<dbReference type="PANTHER" id="PTHR15343">
    <property type="entry name" value="CD7"/>
    <property type="match status" value="1"/>
</dbReference>
<evidence type="ECO:0000256" key="1">
    <source>
        <dbReference type="SAM" id="Phobius"/>
    </source>
</evidence>
<feature type="signal peptide" evidence="2">
    <location>
        <begin position="1"/>
        <end position="22"/>
    </location>
</feature>
<dbReference type="GO" id="GO:0002250">
    <property type="term" value="P:adaptive immune response"/>
    <property type="evidence" value="ECO:0007669"/>
    <property type="project" value="InterPro"/>
</dbReference>
<keyword evidence="1" id="KW-0812">Transmembrane</keyword>
<gene>
    <name evidence="4" type="ORF">ANANG_G00035630</name>
</gene>
<reference evidence="3" key="1">
    <citation type="submission" date="2014-11" db="EMBL/GenBank/DDBJ databases">
        <authorList>
            <person name="Amaro Gonzalez C."/>
        </authorList>
    </citation>
    <scope>NUCLEOTIDE SEQUENCE</scope>
</reference>
<reference evidence="4" key="3">
    <citation type="submission" date="2021-01" db="EMBL/GenBank/DDBJ databases">
        <title>A chromosome-scale assembly of European eel, Anguilla anguilla.</title>
        <authorList>
            <person name="Henkel C."/>
            <person name="Jong-Raadsen S.A."/>
            <person name="Dufour S."/>
            <person name="Weltzien F.-A."/>
            <person name="Palstra A.P."/>
            <person name="Pelster B."/>
            <person name="Spaink H.P."/>
            <person name="Van Den Thillart G.E."/>
            <person name="Jansen H."/>
            <person name="Zahm M."/>
            <person name="Klopp C."/>
            <person name="Cedric C."/>
            <person name="Louis A."/>
            <person name="Berthelot C."/>
            <person name="Parey E."/>
            <person name="Roest Crollius H."/>
            <person name="Montfort J."/>
            <person name="Robinson-Rechavi M."/>
            <person name="Bucao C."/>
            <person name="Bouchez O."/>
            <person name="Gislard M."/>
            <person name="Lluch J."/>
            <person name="Milhes M."/>
            <person name="Lampietro C."/>
            <person name="Lopez Roques C."/>
            <person name="Donnadieu C."/>
            <person name="Braasch I."/>
            <person name="Desvignes T."/>
            <person name="Postlethwait J."/>
            <person name="Bobe J."/>
            <person name="Guiguen Y."/>
            <person name="Dirks R."/>
        </authorList>
    </citation>
    <scope>NUCLEOTIDE SEQUENCE</scope>
    <source>
        <strain evidence="4">Tag_6206</strain>
        <tissue evidence="4">Liver</tissue>
    </source>
</reference>
<dbReference type="EMBL" id="GBXM01011768">
    <property type="protein sequence ID" value="JAH96809.1"/>
    <property type="molecule type" value="Transcribed_RNA"/>
</dbReference>
<reference evidence="3" key="2">
    <citation type="journal article" date="2015" name="Fish Shellfish Immunol.">
        <title>Early steps in the European eel (Anguilla anguilla)-Vibrio vulnificus interaction in the gills: Role of the RtxA13 toxin.</title>
        <authorList>
            <person name="Callol A."/>
            <person name="Pajuelo D."/>
            <person name="Ebbesson L."/>
            <person name="Teles M."/>
            <person name="MacKenzie S."/>
            <person name="Amaro C."/>
        </authorList>
    </citation>
    <scope>NUCLEOTIDE SEQUENCE</scope>
</reference>
<dbReference type="InterPro" id="IPR039090">
    <property type="entry name" value="CD7"/>
</dbReference>
<dbReference type="Gene3D" id="2.60.40.10">
    <property type="entry name" value="Immunoglobulins"/>
    <property type="match status" value="1"/>
</dbReference>
<evidence type="ECO:0000313" key="4">
    <source>
        <dbReference type="EMBL" id="KAG5854234.1"/>
    </source>
</evidence>
<feature type="transmembrane region" description="Helical" evidence="1">
    <location>
        <begin position="157"/>
        <end position="179"/>
    </location>
</feature>
<keyword evidence="5" id="KW-1185">Reference proteome</keyword>
<evidence type="ECO:0000313" key="3">
    <source>
        <dbReference type="EMBL" id="JAH96809.1"/>
    </source>
</evidence>
<dbReference type="EMBL" id="JAFIRN010000002">
    <property type="protein sequence ID" value="KAG5854234.1"/>
    <property type="molecule type" value="Genomic_DNA"/>
</dbReference>
<keyword evidence="2" id="KW-0732">Signal</keyword>
<accession>A0A0E9X2M4</accession>
<dbReference type="GO" id="GO:0016020">
    <property type="term" value="C:membrane"/>
    <property type="evidence" value="ECO:0007669"/>
    <property type="project" value="InterPro"/>
</dbReference>
<dbReference type="InterPro" id="IPR013783">
    <property type="entry name" value="Ig-like_fold"/>
</dbReference>
<protein>
    <recommendedName>
        <fullName evidence="6">Immunoglobulin V-set domain-containing protein</fullName>
    </recommendedName>
</protein>
<evidence type="ECO:0008006" key="6">
    <source>
        <dbReference type="Google" id="ProtNLM"/>
    </source>
</evidence>
<keyword evidence="1" id="KW-1133">Transmembrane helix</keyword>
<feature type="chain" id="PRO_5040059963" description="Immunoglobulin V-set domain-containing protein" evidence="2">
    <location>
        <begin position="23"/>
        <end position="214"/>
    </location>
</feature>
<sequence>MEVLRWTCVLGLLFTLARAARAESPVVFQSPKAISLMKVNSTAKIQCRTTLINPTGLYLKRRFSKELEVLYFSVGTSKRTVNQEYKHRLSMIGECCDYTLQLSLLGVKDSDGYYCIWSKLDEQSGGVKRYESTDTIIIIRERDPKEDCNRIHNLQQILFLLSVTAGAVVVCVFLGVLMWRCTRTKESYRPVVTNQRHHQLCPQHSDMQYIYHNN</sequence>